<accession>A0A1G2AZV6</accession>
<name>A0A1G2AZV6_9BACT</name>
<reference evidence="1 2" key="1">
    <citation type="journal article" date="2016" name="Nat. Commun.">
        <title>Thousands of microbial genomes shed light on interconnected biogeochemical processes in an aquifer system.</title>
        <authorList>
            <person name="Anantharaman K."/>
            <person name="Brown C.T."/>
            <person name="Hug L.A."/>
            <person name="Sharon I."/>
            <person name="Castelle C.J."/>
            <person name="Probst A.J."/>
            <person name="Thomas B.C."/>
            <person name="Singh A."/>
            <person name="Wilkins M.J."/>
            <person name="Karaoz U."/>
            <person name="Brodie E.L."/>
            <person name="Williams K.H."/>
            <person name="Hubbard S.S."/>
            <person name="Banfield J.F."/>
        </authorList>
    </citation>
    <scope>NUCLEOTIDE SEQUENCE [LARGE SCALE GENOMIC DNA]</scope>
</reference>
<dbReference type="AlphaFoldDB" id="A0A1G2AZV6"/>
<proteinExistence type="predicted"/>
<dbReference type="EMBL" id="MHKD01000043">
    <property type="protein sequence ID" value="OGY81497.1"/>
    <property type="molecule type" value="Genomic_DNA"/>
</dbReference>
<evidence type="ECO:0000313" key="1">
    <source>
        <dbReference type="EMBL" id="OGY81497.1"/>
    </source>
</evidence>
<evidence type="ECO:0000313" key="2">
    <source>
        <dbReference type="Proteomes" id="UP000176952"/>
    </source>
</evidence>
<dbReference type="Proteomes" id="UP000176952">
    <property type="component" value="Unassembled WGS sequence"/>
</dbReference>
<sequence>MSIVPWIFLGAVTTAPLPAIVVTVATPATVSIIYGFATIVASLELHLLPTYGAGENPFPLSSSELGGLVRGGVRTRIKIMTFFAHGFSPFFERL</sequence>
<gene>
    <name evidence="1" type="ORF">A3F54_02640</name>
</gene>
<protein>
    <submittedName>
        <fullName evidence="1">Uncharacterized protein</fullName>
    </submittedName>
</protein>
<organism evidence="1 2">
    <name type="scientific">Candidatus Kerfeldbacteria bacterium RIFCSPHIGHO2_12_FULL_48_17</name>
    <dbReference type="NCBI Taxonomy" id="1798542"/>
    <lineage>
        <taxon>Bacteria</taxon>
        <taxon>Candidatus Kerfeldiibacteriota</taxon>
    </lineage>
</organism>
<comment type="caution">
    <text evidence="1">The sequence shown here is derived from an EMBL/GenBank/DDBJ whole genome shotgun (WGS) entry which is preliminary data.</text>
</comment>